<accession>A0A084Y1Y5</accession>
<protein>
    <submittedName>
        <fullName evidence="1">Uncharacterized protein</fullName>
    </submittedName>
</protein>
<dbReference type="Proteomes" id="UP000019812">
    <property type="component" value="Unassembled WGS sequence"/>
</dbReference>
<comment type="caution">
    <text evidence="1">The sequence shown here is derived from an EMBL/GenBank/DDBJ whole genome shotgun (WGS) entry which is preliminary data.</text>
</comment>
<dbReference type="EMBL" id="JDSS02000019">
    <property type="protein sequence ID" value="KFB68729.1"/>
    <property type="molecule type" value="Genomic_DNA"/>
</dbReference>
<evidence type="ECO:0000313" key="1">
    <source>
        <dbReference type="EMBL" id="KFB68729.1"/>
    </source>
</evidence>
<dbReference type="AlphaFoldDB" id="A0A084Y1Y5"/>
<gene>
    <name evidence="1" type="ORF">CAPSK01_001583</name>
</gene>
<sequence length="37" mass="3822">MSTRDCVFGKPATNHAAFVMGKGIMPRVAATKVVATG</sequence>
<organism evidence="1 2">
    <name type="scientific">Candidatus Accumulibacter vicinus</name>
    <dbReference type="NCBI Taxonomy" id="2954382"/>
    <lineage>
        <taxon>Bacteria</taxon>
        <taxon>Pseudomonadati</taxon>
        <taxon>Pseudomonadota</taxon>
        <taxon>Betaproteobacteria</taxon>
        <taxon>Candidatus Accumulibacter</taxon>
    </lineage>
</organism>
<reference evidence="1 2" key="1">
    <citation type="submission" date="2014-07" db="EMBL/GenBank/DDBJ databases">
        <title>Expanding our view of genomic diversity in Candidatus Accumulibacter clades.</title>
        <authorList>
            <person name="Skennerton C.T."/>
            <person name="Barr J.J."/>
            <person name="Slater F.R."/>
            <person name="Bond P.L."/>
            <person name="Tyson G.W."/>
        </authorList>
    </citation>
    <scope>NUCLEOTIDE SEQUENCE [LARGE SCALE GENOMIC DNA]</scope>
    <source>
        <strain evidence="2">SK-01</strain>
    </source>
</reference>
<name>A0A084Y1Y5_9PROT</name>
<evidence type="ECO:0000313" key="2">
    <source>
        <dbReference type="Proteomes" id="UP000019812"/>
    </source>
</evidence>
<proteinExistence type="predicted"/>